<comment type="caution">
    <text evidence="20">The sequence shown here is derived from an EMBL/GenBank/DDBJ whole genome shotgun (WGS) entry which is preliminary data.</text>
</comment>
<dbReference type="GO" id="GO:0008203">
    <property type="term" value="P:cholesterol metabolic process"/>
    <property type="evidence" value="ECO:0007669"/>
    <property type="project" value="TreeGrafter"/>
</dbReference>
<keyword evidence="11" id="KW-0967">Endosome</keyword>
<keyword evidence="8" id="KW-0964">Secreted</keyword>
<proteinExistence type="inferred from homology"/>
<accession>A0A8J6E886</accession>
<dbReference type="GO" id="GO:0042627">
    <property type="term" value="C:chylomicron"/>
    <property type="evidence" value="ECO:0007669"/>
    <property type="project" value="UniProtKB-KW"/>
</dbReference>
<protein>
    <recommendedName>
        <fullName evidence="15">Apolipoprotein A-V</fullName>
    </recommendedName>
    <alternativeName>
        <fullName evidence="16">Apolipoprotein A5</fullName>
    </alternativeName>
</protein>
<dbReference type="GO" id="GO:0005794">
    <property type="term" value="C:Golgi apparatus"/>
    <property type="evidence" value="ECO:0007669"/>
    <property type="project" value="UniProtKB-SubCell"/>
</dbReference>
<comment type="subunit">
    <text evidence="18">Interacts with GPIHBP1. Interacts with SORL1; this interaction leads to APOA5 internalization and sorting either to lysosomes and degradation, or to the trans-Golgi network.</text>
</comment>
<dbReference type="PANTHER" id="PTHR18976:SF13">
    <property type="entry name" value="APOLIPOPROTEIN A-V"/>
    <property type="match status" value="1"/>
</dbReference>
<gene>
    <name evidence="20" type="ORF">GDO78_016841</name>
</gene>
<comment type="function">
    <text evidence="17">Minor apolipoprotein mainly associated with HDL and to a lesser extent with VLDL. May also be associated with chylomicrons. Important determinant of plasma triglyceride (TG) levels by both being a potent stimulator of apo-CII lipoprotein lipase (LPL) TG hydrolysis and an inhibitor of the hepatic VLDL-TG production rate (without affecting the VLDL-apoB production rate). Activates poorly lecithin:cholesterol acyltransferase (LCAT) and does not enhance efflux of cholesterol from macrophages. Binds heparin.</text>
</comment>
<evidence type="ECO:0000313" key="20">
    <source>
        <dbReference type="EMBL" id="KAG9461453.1"/>
    </source>
</evidence>
<dbReference type="GO" id="GO:0033700">
    <property type="term" value="P:phospholipid efflux"/>
    <property type="evidence" value="ECO:0007669"/>
    <property type="project" value="TreeGrafter"/>
</dbReference>
<dbReference type="Gene3D" id="1.20.120.20">
    <property type="entry name" value="Apolipoprotein"/>
    <property type="match status" value="1"/>
</dbReference>
<dbReference type="GO" id="GO:0060228">
    <property type="term" value="F:phosphatidylcholine-sterol O-acyltransferase activator activity"/>
    <property type="evidence" value="ECO:0007669"/>
    <property type="project" value="TreeGrafter"/>
</dbReference>
<evidence type="ECO:0000256" key="18">
    <source>
        <dbReference type="ARBA" id="ARBA00046669"/>
    </source>
</evidence>
<dbReference type="InterPro" id="IPR000074">
    <property type="entry name" value="ApoA_E"/>
</dbReference>
<dbReference type="GO" id="GO:0120020">
    <property type="term" value="F:cholesterol transfer activity"/>
    <property type="evidence" value="ECO:0007669"/>
    <property type="project" value="TreeGrafter"/>
</dbReference>
<evidence type="ECO:0000256" key="6">
    <source>
        <dbReference type="ARBA" id="ARBA00022448"/>
    </source>
</evidence>
<keyword evidence="10" id="KW-0732">Signal</keyword>
<evidence type="ECO:0000256" key="15">
    <source>
        <dbReference type="ARBA" id="ARBA00040758"/>
    </source>
</evidence>
<dbReference type="GO" id="GO:0033344">
    <property type="term" value="P:cholesterol efflux"/>
    <property type="evidence" value="ECO:0007669"/>
    <property type="project" value="TreeGrafter"/>
</dbReference>
<evidence type="ECO:0000256" key="2">
    <source>
        <dbReference type="ARBA" id="ARBA00004601"/>
    </source>
</evidence>
<evidence type="ECO:0000256" key="11">
    <source>
        <dbReference type="ARBA" id="ARBA00022753"/>
    </source>
</evidence>
<evidence type="ECO:0000256" key="9">
    <source>
        <dbReference type="ARBA" id="ARBA00022553"/>
    </source>
</evidence>
<keyword evidence="21" id="KW-1185">Reference proteome</keyword>
<dbReference type="GO" id="GO:0034364">
    <property type="term" value="C:high-density lipoprotein particle"/>
    <property type="evidence" value="ECO:0007669"/>
    <property type="project" value="TreeGrafter"/>
</dbReference>
<dbReference type="GO" id="GO:0042157">
    <property type="term" value="P:lipoprotein metabolic process"/>
    <property type="evidence" value="ECO:0007669"/>
    <property type="project" value="InterPro"/>
</dbReference>
<feature type="coiled-coil region" evidence="19">
    <location>
        <begin position="196"/>
        <end position="231"/>
    </location>
</feature>
<dbReference type="InterPro" id="IPR050163">
    <property type="entry name" value="Apolipoprotein_A1/A4/E"/>
</dbReference>
<keyword evidence="6" id="KW-0813">Transport</keyword>
<dbReference type="PANTHER" id="PTHR18976">
    <property type="entry name" value="APOLIPOPROTEIN"/>
    <property type="match status" value="1"/>
</dbReference>
<comment type="similarity">
    <text evidence="5">Belongs to the apolipoprotein A1/A4/E family.</text>
</comment>
<evidence type="ECO:0000256" key="5">
    <source>
        <dbReference type="ARBA" id="ARBA00008788"/>
    </source>
</evidence>
<keyword evidence="14" id="KW-0850">VLDL</keyword>
<evidence type="ECO:0000256" key="4">
    <source>
        <dbReference type="ARBA" id="ARBA00004613"/>
    </source>
</evidence>
<dbReference type="Proteomes" id="UP000770717">
    <property type="component" value="Unassembled WGS sequence"/>
</dbReference>
<evidence type="ECO:0000256" key="10">
    <source>
        <dbReference type="ARBA" id="ARBA00022729"/>
    </source>
</evidence>
<evidence type="ECO:0000256" key="7">
    <source>
        <dbReference type="ARBA" id="ARBA00022513"/>
    </source>
</evidence>
<dbReference type="Pfam" id="PF01442">
    <property type="entry name" value="Apolipoprotein"/>
    <property type="match status" value="2"/>
</dbReference>
<evidence type="ECO:0000256" key="17">
    <source>
        <dbReference type="ARBA" id="ARBA00046248"/>
    </source>
</evidence>
<keyword evidence="12" id="KW-0333">Golgi apparatus</keyword>
<reference evidence="20" key="1">
    <citation type="thesis" date="2020" institute="ProQuest LLC" country="789 East Eisenhower Parkway, Ann Arbor, MI, USA">
        <title>Comparative Genomics and Chromosome Evolution.</title>
        <authorList>
            <person name="Mudd A.B."/>
        </authorList>
    </citation>
    <scope>NUCLEOTIDE SEQUENCE</scope>
    <source>
        <strain evidence="20">HN-11 Male</strain>
        <tissue evidence="20">Kidney and liver</tissue>
    </source>
</reference>
<comment type="subcellular location">
    <subcellularLocation>
        <location evidence="1">Early endosome</location>
    </subcellularLocation>
    <subcellularLocation>
        <location evidence="2">Golgi apparatus</location>
        <location evidence="2">trans-Golgi network</location>
    </subcellularLocation>
    <subcellularLocation>
        <location evidence="3">Late endosome</location>
    </subcellularLocation>
    <subcellularLocation>
        <location evidence="4">Secreted</location>
    </subcellularLocation>
</comment>
<keyword evidence="19" id="KW-0175">Coiled coil</keyword>
<evidence type="ECO:0000256" key="8">
    <source>
        <dbReference type="ARBA" id="ARBA00022525"/>
    </source>
</evidence>
<evidence type="ECO:0000256" key="14">
    <source>
        <dbReference type="ARBA" id="ARBA00023313"/>
    </source>
</evidence>
<keyword evidence="13" id="KW-0445">Lipid transport</keyword>
<name>A0A8J6E886_ELECQ</name>
<dbReference type="GO" id="GO:1903561">
    <property type="term" value="C:extracellular vesicle"/>
    <property type="evidence" value="ECO:0007669"/>
    <property type="project" value="TreeGrafter"/>
</dbReference>
<dbReference type="EMBL" id="WNTK01021330">
    <property type="protein sequence ID" value="KAG9461453.1"/>
    <property type="molecule type" value="Genomic_DNA"/>
</dbReference>
<dbReference type="GO" id="GO:0005769">
    <property type="term" value="C:early endosome"/>
    <property type="evidence" value="ECO:0007669"/>
    <property type="project" value="UniProtKB-SubCell"/>
</dbReference>
<keyword evidence="7" id="KW-0162">Chylomicron</keyword>
<dbReference type="GO" id="GO:0055090">
    <property type="term" value="P:acylglycerol homeostasis"/>
    <property type="evidence" value="ECO:0007669"/>
    <property type="project" value="TreeGrafter"/>
</dbReference>
<evidence type="ECO:0000256" key="16">
    <source>
        <dbReference type="ARBA" id="ARBA00042594"/>
    </source>
</evidence>
<sequence>MAGCQAAYTRSGFWDYFSQLATEKTEWSLHKNPATDVRGFRDRFQNGLSYVGNIFSPLKSGLQKRLYEDSDGLRKLIRRELQEIQRNIYPYIDEVHQKIGKNLEQVQNRLQPYTDELKDRMSKGAKELVEQFSLSKDHISNVVPHKLAENIQGQIILQTDKVRKVLLPMGERLLAEIHHAVEELHENLSGHSLTSQEKLTAQVQELSRKLTQNANNLHEKIHKNLNALKEQLMTYPQNFKERFPDSQPSKPVAPYVEEMAAQVQREVEEFHRNTQQQIEHFTRTINMEMEEMKYKLSPATSDLRDTVTSIEEIQEKLESLWTEISQNL</sequence>
<keyword evidence="9" id="KW-0597">Phosphoprotein</keyword>
<evidence type="ECO:0000256" key="1">
    <source>
        <dbReference type="ARBA" id="ARBA00004412"/>
    </source>
</evidence>
<dbReference type="GO" id="GO:0034361">
    <property type="term" value="C:very-low-density lipoprotein particle"/>
    <property type="evidence" value="ECO:0007669"/>
    <property type="project" value="UniProtKB-KW"/>
</dbReference>
<feature type="non-terminal residue" evidence="20">
    <location>
        <position position="1"/>
    </location>
</feature>
<dbReference type="AlphaFoldDB" id="A0A8J6E886"/>
<dbReference type="OrthoDB" id="9886755at2759"/>
<evidence type="ECO:0000256" key="12">
    <source>
        <dbReference type="ARBA" id="ARBA00023034"/>
    </source>
</evidence>
<evidence type="ECO:0000256" key="13">
    <source>
        <dbReference type="ARBA" id="ARBA00023055"/>
    </source>
</evidence>
<organism evidence="20 21">
    <name type="scientific">Eleutherodactylus coqui</name>
    <name type="common">Puerto Rican coqui</name>
    <dbReference type="NCBI Taxonomy" id="57060"/>
    <lineage>
        <taxon>Eukaryota</taxon>
        <taxon>Metazoa</taxon>
        <taxon>Chordata</taxon>
        <taxon>Craniata</taxon>
        <taxon>Vertebrata</taxon>
        <taxon>Euteleostomi</taxon>
        <taxon>Amphibia</taxon>
        <taxon>Batrachia</taxon>
        <taxon>Anura</taxon>
        <taxon>Neobatrachia</taxon>
        <taxon>Hyloidea</taxon>
        <taxon>Eleutherodactylidae</taxon>
        <taxon>Eleutherodactylinae</taxon>
        <taxon>Eleutherodactylus</taxon>
        <taxon>Eleutherodactylus</taxon>
    </lineage>
</organism>
<evidence type="ECO:0000313" key="21">
    <source>
        <dbReference type="Proteomes" id="UP000770717"/>
    </source>
</evidence>
<dbReference type="Gene3D" id="1.20.5.1230">
    <property type="entry name" value="Apolipoprotein A-I"/>
    <property type="match status" value="1"/>
</dbReference>
<dbReference type="GO" id="GO:0005770">
    <property type="term" value="C:late endosome"/>
    <property type="evidence" value="ECO:0007669"/>
    <property type="project" value="UniProtKB-SubCell"/>
</dbReference>
<evidence type="ECO:0000256" key="3">
    <source>
        <dbReference type="ARBA" id="ARBA00004603"/>
    </source>
</evidence>
<dbReference type="GO" id="GO:0005543">
    <property type="term" value="F:phospholipid binding"/>
    <property type="evidence" value="ECO:0007669"/>
    <property type="project" value="TreeGrafter"/>
</dbReference>
<evidence type="ECO:0000256" key="19">
    <source>
        <dbReference type="SAM" id="Coils"/>
    </source>
</evidence>
<dbReference type="SUPFAM" id="SSF58113">
    <property type="entry name" value="Apolipoprotein A-I"/>
    <property type="match status" value="2"/>
</dbReference>